<dbReference type="PANTHER" id="PTHR46156">
    <property type="entry name" value="CCCH ZINGC FINGER"/>
    <property type="match status" value="1"/>
</dbReference>
<dbReference type="Proteomes" id="UP000001307">
    <property type="component" value="Unassembled WGS sequence"/>
</dbReference>
<name>E4XQL8_OIKDI</name>
<evidence type="ECO:0000256" key="2">
    <source>
        <dbReference type="SAM" id="MobiDB-lite"/>
    </source>
</evidence>
<dbReference type="InterPro" id="IPR041686">
    <property type="entry name" value="Znf-CCCH_3"/>
</dbReference>
<feature type="compositionally biased region" description="Acidic residues" evidence="2">
    <location>
        <begin position="236"/>
        <end position="245"/>
    </location>
</feature>
<reference evidence="4 6" key="1">
    <citation type="journal article" date="2010" name="Science">
        <title>Plasticity of animal genome architecture unmasked by rapid evolution of a pelagic tunicate.</title>
        <authorList>
            <person name="Denoeud F."/>
            <person name="Henriet S."/>
            <person name="Mungpakdee S."/>
            <person name="Aury J.M."/>
            <person name="Da Silva C."/>
            <person name="Brinkmann H."/>
            <person name="Mikhaleva J."/>
            <person name="Olsen L.C."/>
            <person name="Jubin C."/>
            <person name="Canestro C."/>
            <person name="Bouquet J.M."/>
            <person name="Danks G."/>
            <person name="Poulain J."/>
            <person name="Campsteijn C."/>
            <person name="Adamski M."/>
            <person name="Cross I."/>
            <person name="Yadetie F."/>
            <person name="Muffato M."/>
            <person name="Louis A."/>
            <person name="Butcher S."/>
            <person name="Tsagkogeorga G."/>
            <person name="Konrad A."/>
            <person name="Singh S."/>
            <person name="Jensen M.F."/>
            <person name="Cong E.H."/>
            <person name="Eikeseth-Otteraa H."/>
            <person name="Noel B."/>
            <person name="Anthouard V."/>
            <person name="Porcel B.M."/>
            <person name="Kachouri-Lafond R."/>
            <person name="Nishino A."/>
            <person name="Ugolini M."/>
            <person name="Chourrout P."/>
            <person name="Nishida H."/>
            <person name="Aasland R."/>
            <person name="Huzurbazar S."/>
            <person name="Westhof E."/>
            <person name="Delsuc F."/>
            <person name="Lehrach H."/>
            <person name="Reinhardt R."/>
            <person name="Weissenbach J."/>
            <person name="Roy S.W."/>
            <person name="Artiguenave F."/>
            <person name="Postlethwait J.H."/>
            <person name="Manak J.R."/>
            <person name="Thompson E.M."/>
            <person name="Jaillon O."/>
            <person name="Du Pasquier L."/>
            <person name="Boudinot P."/>
            <person name="Liberles D.A."/>
            <person name="Volff J.N."/>
            <person name="Philippe H."/>
            <person name="Lenhard B."/>
            <person name="Roest Crollius H."/>
            <person name="Wincker P."/>
            <person name="Chourrout D."/>
        </authorList>
    </citation>
    <scope>NUCLEOTIDE SEQUENCE [LARGE SCALE GENOMIC DNA]</scope>
</reference>
<dbReference type="GO" id="GO:0005634">
    <property type="term" value="C:nucleus"/>
    <property type="evidence" value="ECO:0007669"/>
    <property type="project" value="TreeGrafter"/>
</dbReference>
<feature type="domain" description="C3H1-type" evidence="3">
    <location>
        <begin position="110"/>
        <end position="137"/>
    </location>
</feature>
<dbReference type="PROSITE" id="PS50103">
    <property type="entry name" value="ZF_C3H1"/>
    <property type="match status" value="4"/>
</dbReference>
<protein>
    <recommendedName>
        <fullName evidence="3">C3H1-type domain-containing protein</fullName>
    </recommendedName>
</protein>
<keyword evidence="1" id="KW-0863">Zinc-finger</keyword>
<feature type="zinc finger region" description="C3H1-type" evidence="1">
    <location>
        <begin position="110"/>
        <end position="137"/>
    </location>
</feature>
<gene>
    <name evidence="4" type="ORF">GSOID_T00017971001</name>
    <name evidence="5" type="ORF">GSOID_T00030810001</name>
</gene>
<feature type="zinc finger region" description="C3H1-type" evidence="1">
    <location>
        <begin position="87"/>
        <end position="109"/>
    </location>
</feature>
<accession>E4XQL8</accession>
<organism evidence="4 6">
    <name type="scientific">Oikopleura dioica</name>
    <name type="common">Tunicate</name>
    <dbReference type="NCBI Taxonomy" id="34765"/>
    <lineage>
        <taxon>Eukaryota</taxon>
        <taxon>Metazoa</taxon>
        <taxon>Chordata</taxon>
        <taxon>Tunicata</taxon>
        <taxon>Appendicularia</taxon>
        <taxon>Copelata</taxon>
        <taxon>Oikopleuridae</taxon>
        <taxon>Oikopleura</taxon>
    </lineage>
</organism>
<feature type="domain" description="C3H1-type" evidence="3">
    <location>
        <begin position="55"/>
        <end position="83"/>
    </location>
</feature>
<feature type="compositionally biased region" description="Basic and acidic residues" evidence="2">
    <location>
        <begin position="246"/>
        <end position="260"/>
    </location>
</feature>
<evidence type="ECO:0000313" key="6">
    <source>
        <dbReference type="Proteomes" id="UP000001307"/>
    </source>
</evidence>
<feature type="region of interest" description="Disordered" evidence="2">
    <location>
        <begin position="236"/>
        <end position="260"/>
    </location>
</feature>
<dbReference type="SMART" id="SM00356">
    <property type="entry name" value="ZnF_C3H1"/>
    <property type="match status" value="4"/>
</dbReference>
<evidence type="ECO:0000256" key="1">
    <source>
        <dbReference type="PROSITE-ProRule" id="PRU00723"/>
    </source>
</evidence>
<dbReference type="PANTHER" id="PTHR46156:SF1">
    <property type="entry name" value="ZINC FINGER CCCH DOMAIN-CONTAINING PROTEIN 3"/>
    <property type="match status" value="1"/>
</dbReference>
<feature type="region of interest" description="Disordered" evidence="2">
    <location>
        <begin position="25"/>
        <end position="49"/>
    </location>
</feature>
<feature type="zinc finger region" description="C3H1-type" evidence="1">
    <location>
        <begin position="138"/>
        <end position="165"/>
    </location>
</feature>
<evidence type="ECO:0000313" key="5">
    <source>
        <dbReference type="EMBL" id="CBY32388.1"/>
    </source>
</evidence>
<sequence length="286" mass="33405">MSPPPNFAKNNSRKWVNPDLKSTTKIVKNQAQKPPKKPQKKPVPSSSTLRKTFKPDNRVYCRYFNATGICRNHKFCKFEHDFSRVKICPQFLKRGECDHSNCKLRHTSDPHTMEHCVHFIKSSCTKGKNCPFPHVKVAENARVCINFQQGYCQKGLECKLRHERKRKNENDEQKLANPLDALLPFKSDKEKEQEKLEKEIRDTEIQTGWRSRFALPNEPLQQLPCILKMRERMDEISSEPEAMDIEDQKPPKESTKKEEIGRRYLSNTKVIKNCSWDIPGLTLKVL</sequence>
<dbReference type="EMBL" id="FN653106">
    <property type="protein sequence ID" value="CBY12104.1"/>
    <property type="molecule type" value="Genomic_DNA"/>
</dbReference>
<dbReference type="EMBL" id="FN654348">
    <property type="protein sequence ID" value="CBY32388.1"/>
    <property type="molecule type" value="Genomic_DNA"/>
</dbReference>
<keyword evidence="1" id="KW-0479">Metal-binding</keyword>
<proteinExistence type="predicted"/>
<evidence type="ECO:0000259" key="3">
    <source>
        <dbReference type="PROSITE" id="PS50103"/>
    </source>
</evidence>
<dbReference type="OrthoDB" id="3247158at2759"/>
<feature type="zinc finger region" description="C3H1-type" evidence="1">
    <location>
        <begin position="55"/>
        <end position="83"/>
    </location>
</feature>
<dbReference type="Pfam" id="PF15663">
    <property type="entry name" value="zf-CCCH_3"/>
    <property type="match status" value="1"/>
</dbReference>
<feature type="domain" description="C3H1-type" evidence="3">
    <location>
        <begin position="87"/>
        <end position="109"/>
    </location>
</feature>
<dbReference type="InterPro" id="IPR000571">
    <property type="entry name" value="Znf_CCCH"/>
</dbReference>
<dbReference type="GO" id="GO:0008270">
    <property type="term" value="F:zinc ion binding"/>
    <property type="evidence" value="ECO:0007669"/>
    <property type="project" value="UniProtKB-KW"/>
</dbReference>
<dbReference type="Proteomes" id="UP000011014">
    <property type="component" value="Unassembled WGS sequence"/>
</dbReference>
<dbReference type="AlphaFoldDB" id="E4XQL8"/>
<feature type="domain" description="C3H1-type" evidence="3">
    <location>
        <begin position="138"/>
        <end position="165"/>
    </location>
</feature>
<evidence type="ECO:0000313" key="4">
    <source>
        <dbReference type="EMBL" id="CBY12104.1"/>
    </source>
</evidence>
<dbReference type="Gene3D" id="4.10.1000.10">
    <property type="entry name" value="Zinc finger, CCCH-type"/>
    <property type="match status" value="2"/>
</dbReference>
<keyword evidence="6" id="KW-1185">Reference proteome</keyword>
<keyword evidence="1" id="KW-0862">Zinc</keyword>